<gene>
    <name evidence="10" type="ORF">Atai01_11200</name>
</gene>
<accession>A0A9W6QXE4</accession>
<dbReference type="SUPFAM" id="SSF143081">
    <property type="entry name" value="BB1717-like"/>
    <property type="match status" value="1"/>
</dbReference>
<keyword evidence="7" id="KW-0456">Lyase</keyword>
<dbReference type="PANTHER" id="PTHR13604:SF0">
    <property type="entry name" value="ABASIC SITE PROCESSING PROTEIN HMCES"/>
    <property type="match status" value="1"/>
</dbReference>
<dbReference type="GO" id="GO:0016829">
    <property type="term" value="F:lyase activity"/>
    <property type="evidence" value="ECO:0007669"/>
    <property type="project" value="UniProtKB-KW"/>
</dbReference>
<evidence type="ECO:0000256" key="2">
    <source>
        <dbReference type="ARBA" id="ARBA00022670"/>
    </source>
</evidence>
<keyword evidence="4 8" id="KW-0378">Hydrolase</keyword>
<keyword evidence="2 8" id="KW-0645">Protease</keyword>
<dbReference type="GO" id="GO:0003697">
    <property type="term" value="F:single-stranded DNA binding"/>
    <property type="evidence" value="ECO:0007669"/>
    <property type="project" value="InterPro"/>
</dbReference>
<evidence type="ECO:0000256" key="9">
    <source>
        <dbReference type="SAM" id="MobiDB-lite"/>
    </source>
</evidence>
<dbReference type="GO" id="GO:0006508">
    <property type="term" value="P:proteolysis"/>
    <property type="evidence" value="ECO:0007669"/>
    <property type="project" value="UniProtKB-KW"/>
</dbReference>
<evidence type="ECO:0000256" key="1">
    <source>
        <dbReference type="ARBA" id="ARBA00008136"/>
    </source>
</evidence>
<evidence type="ECO:0000256" key="6">
    <source>
        <dbReference type="ARBA" id="ARBA00023125"/>
    </source>
</evidence>
<evidence type="ECO:0000313" key="10">
    <source>
        <dbReference type="EMBL" id="GLY64501.1"/>
    </source>
</evidence>
<keyword evidence="3" id="KW-0227">DNA damage</keyword>
<dbReference type="InterPro" id="IPR036590">
    <property type="entry name" value="SRAP-like"/>
</dbReference>
<name>A0A9W6QXE4_9PSEU</name>
<dbReference type="AlphaFoldDB" id="A0A9W6QXE4"/>
<evidence type="ECO:0000256" key="4">
    <source>
        <dbReference type="ARBA" id="ARBA00022801"/>
    </source>
</evidence>
<evidence type="ECO:0000256" key="8">
    <source>
        <dbReference type="RuleBase" id="RU364100"/>
    </source>
</evidence>
<dbReference type="EMBL" id="BSTI01000002">
    <property type="protein sequence ID" value="GLY64501.1"/>
    <property type="molecule type" value="Genomic_DNA"/>
</dbReference>
<dbReference type="Gene3D" id="3.90.1680.10">
    <property type="entry name" value="SOS response associated peptidase-like"/>
    <property type="match status" value="1"/>
</dbReference>
<comment type="caution">
    <text evidence="10">The sequence shown here is derived from an EMBL/GenBank/DDBJ whole genome shotgun (WGS) entry which is preliminary data.</text>
</comment>
<evidence type="ECO:0000256" key="7">
    <source>
        <dbReference type="ARBA" id="ARBA00023239"/>
    </source>
</evidence>
<sequence>MCGRYSASKSPAKLVEEFGAADQTEGKARDADYNVAPTKNVVTVVQRHPRDAEGNVLTDEPTERTLRLMRWGLVPFWAKDPSVGNRMINTRAETATEKPAFRTALAKRRCLVPADGWYEWRRNGKVKEPFFMTGPDSSSLAFAGIWESWRDKKDPDASPLITFSIITTAATGRLTEIHDRMPLLVPRRDWAAWLDPDTGDVSELLAPTPELVDSLELRPVSDQVNSVRNNGPGLIEPAAAPAPDLDQSLFDVT</sequence>
<keyword evidence="6" id="KW-0238">DNA-binding</keyword>
<dbReference type="InterPro" id="IPR003738">
    <property type="entry name" value="SRAP"/>
</dbReference>
<protein>
    <recommendedName>
        <fullName evidence="8">Abasic site processing protein</fullName>
        <ecNumber evidence="8">3.4.-.-</ecNumber>
    </recommendedName>
</protein>
<evidence type="ECO:0000313" key="11">
    <source>
        <dbReference type="Proteomes" id="UP001165136"/>
    </source>
</evidence>
<reference evidence="10" key="1">
    <citation type="submission" date="2023-03" db="EMBL/GenBank/DDBJ databases">
        <title>Amycolatopsis taiwanensis NBRC 103393.</title>
        <authorList>
            <person name="Ichikawa N."/>
            <person name="Sato H."/>
            <person name="Tonouchi N."/>
        </authorList>
    </citation>
    <scope>NUCLEOTIDE SEQUENCE</scope>
    <source>
        <strain evidence="10">NBRC 103393</strain>
    </source>
</reference>
<dbReference type="GO" id="GO:0106300">
    <property type="term" value="P:protein-DNA covalent cross-linking repair"/>
    <property type="evidence" value="ECO:0007669"/>
    <property type="project" value="InterPro"/>
</dbReference>
<dbReference type="GO" id="GO:0008233">
    <property type="term" value="F:peptidase activity"/>
    <property type="evidence" value="ECO:0007669"/>
    <property type="project" value="UniProtKB-KW"/>
</dbReference>
<keyword evidence="5" id="KW-0190">Covalent protein-DNA linkage</keyword>
<keyword evidence="11" id="KW-1185">Reference proteome</keyword>
<comment type="similarity">
    <text evidence="1 8">Belongs to the SOS response-associated peptidase family.</text>
</comment>
<dbReference type="PANTHER" id="PTHR13604">
    <property type="entry name" value="DC12-RELATED"/>
    <property type="match status" value="1"/>
</dbReference>
<feature type="region of interest" description="Disordered" evidence="9">
    <location>
        <begin position="228"/>
        <end position="253"/>
    </location>
</feature>
<proteinExistence type="inferred from homology"/>
<evidence type="ECO:0000256" key="5">
    <source>
        <dbReference type="ARBA" id="ARBA00023124"/>
    </source>
</evidence>
<dbReference type="RefSeq" id="WP_285486080.1">
    <property type="nucleotide sequence ID" value="NZ_BSTI01000002.1"/>
</dbReference>
<dbReference type="EC" id="3.4.-.-" evidence="8"/>
<organism evidence="10 11">
    <name type="scientific">Amycolatopsis taiwanensis</name>
    <dbReference type="NCBI Taxonomy" id="342230"/>
    <lineage>
        <taxon>Bacteria</taxon>
        <taxon>Bacillati</taxon>
        <taxon>Actinomycetota</taxon>
        <taxon>Actinomycetes</taxon>
        <taxon>Pseudonocardiales</taxon>
        <taxon>Pseudonocardiaceae</taxon>
        <taxon>Amycolatopsis</taxon>
    </lineage>
</organism>
<dbReference type="Pfam" id="PF02586">
    <property type="entry name" value="SRAP"/>
    <property type="match status" value="1"/>
</dbReference>
<dbReference type="Proteomes" id="UP001165136">
    <property type="component" value="Unassembled WGS sequence"/>
</dbReference>
<evidence type="ECO:0000256" key="3">
    <source>
        <dbReference type="ARBA" id="ARBA00022763"/>
    </source>
</evidence>